<proteinExistence type="predicted"/>
<dbReference type="AlphaFoldDB" id="F9F7Z2"/>
<evidence type="ECO:0000313" key="2">
    <source>
        <dbReference type="EMBL" id="EGU86969.1"/>
    </source>
</evidence>
<comment type="caution">
    <text evidence="2">The sequence shown here is derived from an EMBL/GenBank/DDBJ whole genome shotgun (WGS) entry which is preliminary data.</text>
</comment>
<name>F9F7Z2_FUSOF</name>
<feature type="compositionally biased region" description="Polar residues" evidence="1">
    <location>
        <begin position="168"/>
        <end position="177"/>
    </location>
</feature>
<feature type="region of interest" description="Disordered" evidence="1">
    <location>
        <begin position="163"/>
        <end position="189"/>
    </location>
</feature>
<dbReference type="EMBL" id="AFQF01000751">
    <property type="protein sequence ID" value="EGU86969.1"/>
    <property type="molecule type" value="Genomic_DNA"/>
</dbReference>
<sequence length="413" mass="47003">MTKRQIKSNLRHVYHQITMMMTIHAHTYSSQLCVRSFPSHVTLPSRLARQSKPPNHNQFDCTVQYMSNTKLFTIAIVSQIQQPKRYDGVSVVKESEMVLVRQNMKAASAHELNSWRSVKVDSISPSRGSTQLHNVIITDNTKAVSSTIFNFIPQLSRCLPHSRRLSSRTENTRSSMSRPCEQHQQRGASNDEEILPITREETPHGTIREASLRAEAAMSDLRFVATRFIDRQMAYSRPLSNDTTECTWFITIHSRLPDIRIIQELATCPQEAKHLLSGPGRLQRASRRCTRLIVNKPEAKKHTAARACGIHPATLAWLETAGLARAWGIHPIILTWLEIIDVDSRELDWASYESAHRAHNAEEPQPCPTGKGLIDGLLPLTRNIFDEVEGYFKTTKPMASEPKQINHKRRRGR</sequence>
<evidence type="ECO:0008006" key="3">
    <source>
        <dbReference type="Google" id="ProtNLM"/>
    </source>
</evidence>
<evidence type="ECO:0000256" key="1">
    <source>
        <dbReference type="SAM" id="MobiDB-lite"/>
    </source>
</evidence>
<gene>
    <name evidence="2" type="ORF">FOXB_02517</name>
</gene>
<accession>F9F7Z2</accession>
<organism evidence="2">
    <name type="scientific">Fusarium oxysporum (strain Fo5176)</name>
    <name type="common">Fusarium vascular wilt</name>
    <dbReference type="NCBI Taxonomy" id="660025"/>
    <lineage>
        <taxon>Eukaryota</taxon>
        <taxon>Fungi</taxon>
        <taxon>Dikarya</taxon>
        <taxon>Ascomycota</taxon>
        <taxon>Pezizomycotina</taxon>
        <taxon>Sordariomycetes</taxon>
        <taxon>Hypocreomycetidae</taxon>
        <taxon>Hypocreales</taxon>
        <taxon>Nectriaceae</taxon>
        <taxon>Fusarium</taxon>
        <taxon>Fusarium oxysporum species complex</taxon>
    </lineage>
</organism>
<reference evidence="2" key="1">
    <citation type="journal article" date="2012" name="Mol. Plant Microbe Interact.">
        <title>A highly conserved effector in Fusarium oxysporum is required for full virulence on Arabidopsis.</title>
        <authorList>
            <person name="Thatcher L.F."/>
            <person name="Gardiner D.M."/>
            <person name="Kazan K."/>
            <person name="Manners J."/>
        </authorList>
    </citation>
    <scope>NUCLEOTIDE SEQUENCE [LARGE SCALE GENOMIC DNA]</scope>
    <source>
        <strain evidence="2">Fo5176</strain>
    </source>
</reference>
<dbReference type="STRING" id="660025.F9F7Z2"/>
<protein>
    <recommendedName>
        <fullName evidence="3">BRCT domain-containing protein</fullName>
    </recommendedName>
</protein>